<sequence length="191" mass="20686">MMTRLMRDTISVQKQDGNKIVAIKASVQPGKIFAATTALINVGDLIERRMSNGGAETYEVIDPVFYEKGHQIPAHYQIVVKKLGVPEAAARIQSITYNISGHNARVNQDSVDNSSNNVTIGADLQQYVEALRQTVATLDSVQREEATDLVDALEQNLTSAKPSKKVISTLLDSLSHIANIGTIATSILALI</sequence>
<dbReference type="AlphaFoldDB" id="L1LU55"/>
<comment type="caution">
    <text evidence="1">The sequence shown here is derived from an EMBL/GenBank/DDBJ whole genome shotgun (WGS) entry which is preliminary data.</text>
</comment>
<keyword evidence="2" id="KW-1185">Reference proteome</keyword>
<protein>
    <submittedName>
        <fullName evidence="1">Uncharacterized protein</fullName>
    </submittedName>
</protein>
<dbReference type="OrthoDB" id="9134379at2"/>
<dbReference type="RefSeq" id="WP_009405543.1">
    <property type="nucleotide sequence ID" value="NZ_AMWJ02000001.1"/>
</dbReference>
<organism evidence="1 2">
    <name type="scientific">Pseudomonas bharatica CSV86</name>
    <dbReference type="NCBI Taxonomy" id="1005395"/>
    <lineage>
        <taxon>Bacteria</taxon>
        <taxon>Pseudomonadati</taxon>
        <taxon>Pseudomonadota</taxon>
        <taxon>Gammaproteobacteria</taxon>
        <taxon>Pseudomonadales</taxon>
        <taxon>Pseudomonadaceae</taxon>
        <taxon>Pseudomonas</taxon>
        <taxon>Pseudomonas bharatica</taxon>
    </lineage>
</organism>
<dbReference type="Proteomes" id="UP000010448">
    <property type="component" value="Unassembled WGS sequence"/>
</dbReference>
<reference evidence="1 2" key="1">
    <citation type="journal article" date="2013" name="Genome Announc.">
        <title>Genome Sequence of Naphthalene-Degrading Soil Bacterium Pseudomonas putida CSV86.</title>
        <authorList>
            <person name="Phale P.S."/>
            <person name="Paliwal V."/>
            <person name="Raju S.C."/>
            <person name="Modak A."/>
            <person name="Purohit H.J."/>
        </authorList>
    </citation>
    <scope>NUCLEOTIDE SEQUENCE [LARGE SCALE GENOMIC DNA]</scope>
    <source>
        <strain evidence="1 2">CSV86</strain>
    </source>
</reference>
<proteinExistence type="predicted"/>
<name>L1LU55_9PSED</name>
<gene>
    <name evidence="1" type="ORF">CSV86_009505</name>
</gene>
<accession>L1LU55</accession>
<dbReference type="EMBL" id="AMWJ02000001">
    <property type="protein sequence ID" value="NNJ15451.1"/>
    <property type="molecule type" value="Genomic_DNA"/>
</dbReference>
<evidence type="ECO:0000313" key="2">
    <source>
        <dbReference type="Proteomes" id="UP000010448"/>
    </source>
</evidence>
<evidence type="ECO:0000313" key="1">
    <source>
        <dbReference type="EMBL" id="NNJ15451.1"/>
    </source>
</evidence>